<dbReference type="CDD" id="cd12797">
    <property type="entry name" value="M23_peptidase"/>
    <property type="match status" value="1"/>
</dbReference>
<comment type="caution">
    <text evidence="1">The sequence shown here is derived from an EMBL/GenBank/DDBJ whole genome shotgun (WGS) entry which is preliminary data.</text>
</comment>
<dbReference type="Proteomes" id="UP000886803">
    <property type="component" value="Unassembled WGS sequence"/>
</dbReference>
<reference evidence="1" key="1">
    <citation type="journal article" date="2021" name="PeerJ">
        <title>Extensive microbial diversity within the chicken gut microbiome revealed by metagenomics and culture.</title>
        <authorList>
            <person name="Gilroy R."/>
            <person name="Ravi A."/>
            <person name="Getino M."/>
            <person name="Pursley I."/>
            <person name="Horton D.L."/>
            <person name="Alikhan N.F."/>
            <person name="Baker D."/>
            <person name="Gharbi K."/>
            <person name="Hall N."/>
            <person name="Watson M."/>
            <person name="Adriaenssens E.M."/>
            <person name="Foster-Nyarko E."/>
            <person name="Jarju S."/>
            <person name="Secka A."/>
            <person name="Antonio M."/>
            <person name="Oren A."/>
            <person name="Chaudhuri R.R."/>
            <person name="La Ragione R."/>
            <person name="Hildebrand F."/>
            <person name="Pallen M.J."/>
        </authorList>
    </citation>
    <scope>NUCLEOTIDE SEQUENCE</scope>
    <source>
        <strain evidence="1">ChiBcec8-13705</strain>
    </source>
</reference>
<evidence type="ECO:0000313" key="1">
    <source>
        <dbReference type="EMBL" id="HJB42129.1"/>
    </source>
</evidence>
<sequence>MLFSGRNRVRYPYSRFGYTRGGGKTWHGGLDIEGMDSEVIRMPWFWQDGRPKDIRGTVTRARIVTDHSNRTWEWGYYICVRLDAGQTPDAVNYLYFCHNAENLVAAGQAVCSGEALARMGNTGNAALADPPFAHCHLEARATATGRGLNPAAYAGLPNAVGIYTQAPGPAAMQRLTMENLPNADAWEIFTLCEARGLVAAGLYSARYLDAAATRQTVTVGPVSEGDAQAIFRLACARGLNDGRYKAAWVQGEE</sequence>
<evidence type="ECO:0000313" key="2">
    <source>
        <dbReference type="Proteomes" id="UP000886803"/>
    </source>
</evidence>
<dbReference type="Gene3D" id="2.70.70.10">
    <property type="entry name" value="Glucose Permease (Domain IIA)"/>
    <property type="match status" value="1"/>
</dbReference>
<dbReference type="EMBL" id="DWYG01000107">
    <property type="protein sequence ID" value="HJB42129.1"/>
    <property type="molecule type" value="Genomic_DNA"/>
</dbReference>
<dbReference type="SUPFAM" id="SSF51261">
    <property type="entry name" value="Duplicated hybrid motif"/>
    <property type="match status" value="1"/>
</dbReference>
<name>A0A9D2M789_9FIRM</name>
<organism evidence="1 2">
    <name type="scientific">Candidatus Gemmiger avicola</name>
    <dbReference type="NCBI Taxonomy" id="2838605"/>
    <lineage>
        <taxon>Bacteria</taxon>
        <taxon>Bacillati</taxon>
        <taxon>Bacillota</taxon>
        <taxon>Clostridia</taxon>
        <taxon>Eubacteriales</taxon>
        <taxon>Gemmiger</taxon>
    </lineage>
</organism>
<gene>
    <name evidence="1" type="ORF">H9945_06485</name>
</gene>
<reference evidence="1" key="2">
    <citation type="submission" date="2021-04" db="EMBL/GenBank/DDBJ databases">
        <authorList>
            <person name="Gilroy R."/>
        </authorList>
    </citation>
    <scope>NUCLEOTIDE SEQUENCE</scope>
    <source>
        <strain evidence="1">ChiBcec8-13705</strain>
    </source>
</reference>
<dbReference type="AlphaFoldDB" id="A0A9D2M789"/>
<proteinExistence type="predicted"/>
<protein>
    <submittedName>
        <fullName evidence="1">M23 family metallopeptidase</fullName>
    </submittedName>
</protein>
<accession>A0A9D2M789</accession>
<dbReference type="InterPro" id="IPR011055">
    <property type="entry name" value="Dup_hybrid_motif"/>
</dbReference>